<dbReference type="AlphaFoldDB" id="A0A3Q9BU70"/>
<proteinExistence type="predicted"/>
<sequence length="321" mass="35732">MHTPQKTPKKMYKHWQLALSILLFSLCNKNALADVAPSEDEWQRVSSSGTTVFKLAIDNDSLLLRKDDGFYTSGNQISVSKVLNSEDLSISYGWRIAQDLYTASDIKLYPNQISNIDHPYAGWLYTGIFKELAKSNGQAWGLGLDVGCLGPCAGGQGTQTQLHKLLNQPLPQGWDTQLHQEWGAVLSGEWRPGRWSFNQNVDLSPSFKARFGNIFTDASMGATLRLGRHNALPEQPGSYGFLRAEVKAIGYDATLQGGYFNKQQSAVHPKPAVAELELGYQWRGATYGLYASIIRRSNEIKELDNSMGAQNFARIQFIYGM</sequence>
<organism evidence="2 3">
    <name type="scientific">Undibacterium parvum</name>
    <dbReference type="NCBI Taxonomy" id="401471"/>
    <lineage>
        <taxon>Bacteria</taxon>
        <taxon>Pseudomonadati</taxon>
        <taxon>Pseudomonadota</taxon>
        <taxon>Betaproteobacteria</taxon>
        <taxon>Burkholderiales</taxon>
        <taxon>Oxalobacteraceae</taxon>
        <taxon>Undibacterium</taxon>
    </lineage>
</organism>
<dbReference type="Pfam" id="PF09982">
    <property type="entry name" value="LpxR"/>
    <property type="match status" value="1"/>
</dbReference>
<gene>
    <name evidence="2" type="ORF">EJN92_19585</name>
</gene>
<evidence type="ECO:0000256" key="1">
    <source>
        <dbReference type="SAM" id="SignalP"/>
    </source>
</evidence>
<evidence type="ECO:0000313" key="2">
    <source>
        <dbReference type="EMBL" id="AZP14002.1"/>
    </source>
</evidence>
<dbReference type="OrthoDB" id="9776275at2"/>
<evidence type="ECO:0000313" key="3">
    <source>
        <dbReference type="Proteomes" id="UP000275663"/>
    </source>
</evidence>
<dbReference type="InterPro" id="IPR037107">
    <property type="entry name" value="Put_OMP_sf"/>
</dbReference>
<dbReference type="Gene3D" id="2.40.128.140">
    <property type="entry name" value="Outer membrane protein"/>
    <property type="match status" value="1"/>
</dbReference>
<dbReference type="InterPro" id="IPR018707">
    <property type="entry name" value="LpxR"/>
</dbReference>
<dbReference type="Proteomes" id="UP000275663">
    <property type="component" value="Chromosome"/>
</dbReference>
<feature type="signal peptide" evidence="1">
    <location>
        <begin position="1"/>
        <end position="33"/>
    </location>
</feature>
<reference evidence="2 3" key="1">
    <citation type="journal article" date="2011" name="Int. J. Syst. Evol. Microbiol.">
        <title>Description of Undibacterium oligocarboniphilum sp. nov., isolated from purified water, and Undibacterium pigrum strain CCUG 49012 as the type strain of Undibacterium parvum sp. nov., and emended descriptions of the genus Undibacterium and the species Undibacterium pigrum.</title>
        <authorList>
            <person name="Eder W."/>
            <person name="Wanner G."/>
            <person name="Ludwig W."/>
            <person name="Busse H.J."/>
            <person name="Ziemke-Kageler F."/>
            <person name="Lang E."/>
        </authorList>
    </citation>
    <scope>NUCLEOTIDE SEQUENCE [LARGE SCALE GENOMIC DNA]</scope>
    <source>
        <strain evidence="2 3">DSM 23061</strain>
    </source>
</reference>
<keyword evidence="3" id="KW-1185">Reference proteome</keyword>
<dbReference type="RefSeq" id="WP_126129371.1">
    <property type="nucleotide sequence ID" value="NZ_CP034464.1"/>
</dbReference>
<keyword evidence="1" id="KW-0732">Signal</keyword>
<name>A0A3Q9BU70_9BURK</name>
<dbReference type="KEGG" id="upv:EJN92_19585"/>
<feature type="chain" id="PRO_5018665814" evidence="1">
    <location>
        <begin position="34"/>
        <end position="321"/>
    </location>
</feature>
<protein>
    <submittedName>
        <fullName evidence="2">Lipid A deacylase LpxR family protein</fullName>
    </submittedName>
</protein>
<dbReference type="EMBL" id="CP034464">
    <property type="protein sequence ID" value="AZP14002.1"/>
    <property type="molecule type" value="Genomic_DNA"/>
</dbReference>
<accession>A0A3Q9BU70</accession>